<gene>
    <name evidence="11" type="primary">CIA1</name>
    <name evidence="15" type="ORF">D9758_009649</name>
</gene>
<dbReference type="PROSITE" id="PS00678">
    <property type="entry name" value="WD_REPEATS_1"/>
    <property type="match status" value="1"/>
</dbReference>
<evidence type="ECO:0000256" key="8">
    <source>
        <dbReference type="ARBA" id="ARBA00022848"/>
    </source>
</evidence>
<evidence type="ECO:0000256" key="1">
    <source>
        <dbReference type="ARBA" id="ARBA00001974"/>
    </source>
</evidence>
<dbReference type="InterPro" id="IPR036322">
    <property type="entry name" value="WD40_repeat_dom_sf"/>
</dbReference>
<dbReference type="CDD" id="cd00200">
    <property type="entry name" value="WD40"/>
    <property type="match status" value="1"/>
</dbReference>
<name>A0A8H5FQ92_9AGAR</name>
<dbReference type="Gene3D" id="3.50.50.60">
    <property type="entry name" value="FAD/NAD(P)-binding domain"/>
    <property type="match status" value="1"/>
</dbReference>
<dbReference type="Gene3D" id="2.130.10.10">
    <property type="entry name" value="YVTN repeat-like/Quinoprotein amine dehydrogenase"/>
    <property type="match status" value="1"/>
</dbReference>
<keyword evidence="7" id="KW-0274">FAD</keyword>
<evidence type="ECO:0000256" key="11">
    <source>
        <dbReference type="HAMAP-Rule" id="MF_03037"/>
    </source>
</evidence>
<keyword evidence="13" id="KW-1133">Transmembrane helix</keyword>
<comment type="caution">
    <text evidence="15">The sequence shown here is derived from an EMBL/GenBank/DDBJ whole genome shotgun (WGS) entry which is preliminary data.</text>
</comment>
<feature type="repeat" description="WD" evidence="12">
    <location>
        <begin position="168"/>
        <end position="199"/>
    </location>
</feature>
<dbReference type="GO" id="GO:0016020">
    <property type="term" value="C:membrane"/>
    <property type="evidence" value="ECO:0007669"/>
    <property type="project" value="InterPro"/>
</dbReference>
<evidence type="ECO:0000259" key="14">
    <source>
        <dbReference type="Pfam" id="PF08491"/>
    </source>
</evidence>
<evidence type="ECO:0000256" key="12">
    <source>
        <dbReference type="PROSITE-ProRule" id="PRU00221"/>
    </source>
</evidence>
<dbReference type="InterPro" id="IPR015943">
    <property type="entry name" value="WD40/YVTN_repeat-like_dom_sf"/>
</dbReference>
<evidence type="ECO:0000256" key="9">
    <source>
        <dbReference type="ARBA" id="ARBA00023002"/>
    </source>
</evidence>
<dbReference type="PROSITE" id="PS50082">
    <property type="entry name" value="WD_REPEATS_2"/>
    <property type="match status" value="4"/>
</dbReference>
<feature type="transmembrane region" description="Helical" evidence="13">
    <location>
        <begin position="860"/>
        <end position="879"/>
    </location>
</feature>
<dbReference type="InterPro" id="IPR019775">
    <property type="entry name" value="WD40_repeat_CS"/>
</dbReference>
<evidence type="ECO:0000256" key="6">
    <source>
        <dbReference type="ARBA" id="ARBA00022737"/>
    </source>
</evidence>
<comment type="similarity">
    <text evidence="11">Belongs to the WD repeat CIA1 family.</text>
</comment>
<dbReference type="Pfam" id="PF00400">
    <property type="entry name" value="WD40"/>
    <property type="match status" value="4"/>
</dbReference>
<organism evidence="15 16">
    <name type="scientific">Tetrapyrgos nigripes</name>
    <dbReference type="NCBI Taxonomy" id="182062"/>
    <lineage>
        <taxon>Eukaryota</taxon>
        <taxon>Fungi</taxon>
        <taxon>Dikarya</taxon>
        <taxon>Basidiomycota</taxon>
        <taxon>Agaricomycotina</taxon>
        <taxon>Agaricomycetes</taxon>
        <taxon>Agaricomycetidae</taxon>
        <taxon>Agaricales</taxon>
        <taxon>Marasmiineae</taxon>
        <taxon>Marasmiaceae</taxon>
        <taxon>Tetrapyrgos</taxon>
    </lineage>
</organism>
<keyword evidence="13" id="KW-0812">Transmembrane</keyword>
<dbReference type="PRINTS" id="PR00420">
    <property type="entry name" value="RNGMNOXGNASE"/>
</dbReference>
<dbReference type="GO" id="GO:0006696">
    <property type="term" value="P:ergosterol biosynthetic process"/>
    <property type="evidence" value="ECO:0007669"/>
    <property type="project" value="TreeGrafter"/>
</dbReference>
<dbReference type="OrthoDB" id="1678617at2759"/>
<evidence type="ECO:0000256" key="7">
    <source>
        <dbReference type="ARBA" id="ARBA00022827"/>
    </source>
</evidence>
<dbReference type="GO" id="GO:0004506">
    <property type="term" value="F:squalene monooxygenase activity"/>
    <property type="evidence" value="ECO:0007669"/>
    <property type="project" value="InterPro"/>
</dbReference>
<feature type="repeat" description="WD" evidence="12">
    <location>
        <begin position="78"/>
        <end position="111"/>
    </location>
</feature>
<dbReference type="InterPro" id="IPR001680">
    <property type="entry name" value="WD40_rpt"/>
</dbReference>
<dbReference type="InterPro" id="IPR036188">
    <property type="entry name" value="FAD/NAD-bd_sf"/>
</dbReference>
<evidence type="ECO:0000256" key="13">
    <source>
        <dbReference type="SAM" id="Phobius"/>
    </source>
</evidence>
<feature type="repeat" description="WD" evidence="12">
    <location>
        <begin position="28"/>
        <end position="60"/>
    </location>
</feature>
<keyword evidence="8" id="KW-0256">Endoplasmic reticulum</keyword>
<keyword evidence="16" id="KW-1185">Reference proteome</keyword>
<evidence type="ECO:0000256" key="3">
    <source>
        <dbReference type="ARBA" id="ARBA00008802"/>
    </source>
</evidence>
<evidence type="ECO:0000313" key="16">
    <source>
        <dbReference type="Proteomes" id="UP000559256"/>
    </source>
</evidence>
<dbReference type="SUPFAM" id="SSF51905">
    <property type="entry name" value="FAD/NAD(P)-binding domain"/>
    <property type="match status" value="1"/>
</dbReference>
<evidence type="ECO:0000256" key="5">
    <source>
        <dbReference type="ARBA" id="ARBA00022630"/>
    </source>
</evidence>
<keyword evidence="10 13" id="KW-0472">Membrane</keyword>
<dbReference type="GO" id="GO:0005783">
    <property type="term" value="C:endoplasmic reticulum"/>
    <property type="evidence" value="ECO:0007669"/>
    <property type="project" value="TreeGrafter"/>
</dbReference>
<dbReference type="GO" id="GO:0097361">
    <property type="term" value="C:cytosolic [4Fe-4S] assembly targeting complex"/>
    <property type="evidence" value="ECO:0007669"/>
    <property type="project" value="InterPro"/>
</dbReference>
<accession>A0A8H5FQ92</accession>
<dbReference type="GO" id="GO:0050660">
    <property type="term" value="F:flavin adenine dinucleotide binding"/>
    <property type="evidence" value="ECO:0007669"/>
    <property type="project" value="InterPro"/>
</dbReference>
<keyword evidence="8" id="KW-0492">Microsome</keyword>
<feature type="transmembrane region" description="Helical" evidence="13">
    <location>
        <begin position="816"/>
        <end position="840"/>
    </location>
</feature>
<dbReference type="InterPro" id="IPR013698">
    <property type="entry name" value="Squalene_epoxidase"/>
</dbReference>
<dbReference type="PROSITE" id="PS50294">
    <property type="entry name" value="WD_REPEATS_REGION"/>
    <property type="match status" value="4"/>
</dbReference>
<dbReference type="Pfam" id="PF08491">
    <property type="entry name" value="SE"/>
    <property type="match status" value="1"/>
</dbReference>
<evidence type="ECO:0000256" key="2">
    <source>
        <dbReference type="ARBA" id="ARBA00004154"/>
    </source>
</evidence>
<dbReference type="HAMAP" id="MF_03037">
    <property type="entry name" value="ciao1"/>
    <property type="match status" value="1"/>
</dbReference>
<dbReference type="PANTHER" id="PTHR10835:SF0">
    <property type="entry name" value="SQUALENE MONOOXYGENASE"/>
    <property type="match status" value="1"/>
</dbReference>
<feature type="repeat" description="WD" evidence="12">
    <location>
        <begin position="123"/>
        <end position="154"/>
    </location>
</feature>
<keyword evidence="5" id="KW-0285">Flavoprotein</keyword>
<proteinExistence type="inferred from homology"/>
<feature type="transmembrane region" description="Helical" evidence="13">
    <location>
        <begin position="778"/>
        <end position="795"/>
    </location>
</feature>
<comment type="function">
    <text evidence="11">Essential component of the cytosolic iron-sulfur (Fe/S) protein assembly machinery. Required for the maturation of extramitochondrial Fe/S proteins.</text>
</comment>
<dbReference type="AlphaFoldDB" id="A0A8H5FQ92"/>
<dbReference type="EMBL" id="JAACJM010000114">
    <property type="protein sequence ID" value="KAF5345161.1"/>
    <property type="molecule type" value="Genomic_DNA"/>
</dbReference>
<dbReference type="InterPro" id="IPR028608">
    <property type="entry name" value="CIAO1/Cia1"/>
</dbReference>
<sequence>MAHKSVRLYTYHEDGEGTLKVSFLTSIPTGHTKTVRALAWSPSGKNLATASFDANVGVWEQEEDEDGQPGEWECVGTLEGHETECKSVAYSSEGNLLASCSRDKTVWVWELVPESEFECMGVMMEHTQDVKCVSWHPREEILASASYDDTIKLYVDDPQDDWYCVNSLAAHESTVWSLAWSPNGNYLASASADKTVKIWRRTGQYDFDCVLVLEGNERVVYSVTWGIGKGKQEDGYLGWVASAGGDGVIRETSEGKPPSHRLLTRLPEAHGVHDINSVAWCSRSGYEDLLASAGDDGVTSVNNDIGGSRPWKEAVAPKKFLNFLVSFPHCRGPCPYSLPVVVTVPGLAIMQNQFDVLIVGAGVVGCSLAHALSTLKRKTPLRIALLERSMDEPDRIVGELLQPGGVMALKSLGLEHTLENIDAIPVDGYCVVDSPKSKSVQIPYPNGHQGRSFHHGKFIMNLRRAASKAKGVQVIEATVTDLLRDQASNSNRVIGVSAIRKERTEGAMPVGSSEMDNDKKESFFADLVVIADGCFSNFRTQVMGQRACKPVTKSYFVGVVLEDASLPYKHHGTVVLTKSAGPVLLYQIGTHDTRMLVDIQAPLPSDLKSHIAEKIIPQLPSSLHIPAMEAIKKDRLRRMPNSFLPPIQQGHHRSNADNDAPKSVFLLGDAWNMRHPLTGGGMTVAFNDVVVLRDLFEDVRDFKDWDGIQSVLHRWHWKRKPLSSTVNILSVALYDLFGADDDRLEVLRTGCFKYFELGGECVNGPVSLLSAIIQSPAILFYHFFSVAFYSIWVMFTHPRLVKRRPDEKPRLVTPGIVDYPGLMLKSLLVFWTAIIVFVPLMWTEIRWWSPDDARVTRNTLVGLAIPAGVILGLATTDFGRIGF</sequence>
<comment type="subcellular location">
    <subcellularLocation>
        <location evidence="2">Microsome membrane</location>
        <topology evidence="2">Multi-pass membrane protein</topology>
    </subcellularLocation>
</comment>
<protein>
    <recommendedName>
        <fullName evidence="11">Probable cytosolic iron-sulfur protein assembly protein 1</fullName>
    </recommendedName>
</protein>
<keyword evidence="4 12" id="KW-0853">WD repeat</keyword>
<evidence type="ECO:0000256" key="10">
    <source>
        <dbReference type="ARBA" id="ARBA00023136"/>
    </source>
</evidence>
<comment type="similarity">
    <text evidence="3">Belongs to the squalene monooxygenase family.</text>
</comment>
<feature type="domain" description="Squalene epoxidase" evidence="14">
    <location>
        <begin position="524"/>
        <end position="798"/>
    </location>
</feature>
<evidence type="ECO:0000313" key="15">
    <source>
        <dbReference type="EMBL" id="KAF5345161.1"/>
    </source>
</evidence>
<dbReference type="Proteomes" id="UP000559256">
    <property type="component" value="Unassembled WGS sequence"/>
</dbReference>
<dbReference type="GO" id="GO:0016226">
    <property type="term" value="P:iron-sulfur cluster assembly"/>
    <property type="evidence" value="ECO:0007669"/>
    <property type="project" value="UniProtKB-UniRule"/>
</dbReference>
<keyword evidence="6" id="KW-0677">Repeat</keyword>
<evidence type="ECO:0000256" key="4">
    <source>
        <dbReference type="ARBA" id="ARBA00022574"/>
    </source>
</evidence>
<dbReference type="InterPro" id="IPR040125">
    <property type="entry name" value="Squalene_monox"/>
</dbReference>
<dbReference type="SUPFAM" id="SSF50978">
    <property type="entry name" value="WD40 repeat-like"/>
    <property type="match status" value="1"/>
</dbReference>
<keyword evidence="9" id="KW-0560">Oxidoreductase</keyword>
<comment type="cofactor">
    <cofactor evidence="1">
        <name>FAD</name>
        <dbReference type="ChEBI" id="CHEBI:57692"/>
    </cofactor>
</comment>
<dbReference type="PANTHER" id="PTHR10835">
    <property type="entry name" value="SQUALENE MONOOXYGENASE"/>
    <property type="match status" value="1"/>
</dbReference>
<reference evidence="15 16" key="1">
    <citation type="journal article" date="2020" name="ISME J.">
        <title>Uncovering the hidden diversity of litter-decomposition mechanisms in mushroom-forming fungi.</title>
        <authorList>
            <person name="Floudas D."/>
            <person name="Bentzer J."/>
            <person name="Ahren D."/>
            <person name="Johansson T."/>
            <person name="Persson P."/>
            <person name="Tunlid A."/>
        </authorList>
    </citation>
    <scope>NUCLEOTIDE SEQUENCE [LARGE SCALE GENOMIC DNA]</scope>
    <source>
        <strain evidence="15 16">CBS 291.85</strain>
    </source>
</reference>
<dbReference type="SMART" id="SM00320">
    <property type="entry name" value="WD40"/>
    <property type="match status" value="6"/>
</dbReference>